<evidence type="ECO:0000256" key="3">
    <source>
        <dbReference type="ARBA" id="ARBA00022833"/>
    </source>
</evidence>
<name>A0AAW0FX82_9APHY</name>
<accession>A0AAW0FX82</accession>
<proteinExistence type="predicted"/>
<dbReference type="PROSITE" id="PS01360">
    <property type="entry name" value="ZF_MYND_1"/>
    <property type="match status" value="1"/>
</dbReference>
<dbReference type="SUPFAM" id="SSF144232">
    <property type="entry name" value="HIT/MYND zinc finger-like"/>
    <property type="match status" value="1"/>
</dbReference>
<gene>
    <name evidence="6" type="ORF">QCA50_011370</name>
</gene>
<evidence type="ECO:0000313" key="6">
    <source>
        <dbReference type="EMBL" id="KAK7685506.1"/>
    </source>
</evidence>
<sequence>MSRRIVAKHFSTDLERTQCPGCLKSKVIDHTRLFRCKGCLQTRYCGTECQKAHWPTHRTLCLERQEIRRYPTYHDRAIVAEFGSAADPRTRPSFLTSELHQFQDHFKRLFYDAAMSGFNIHEEPNSWKENILWIKLSRCSVLPANGHSSPWWTRYMISHVEVLPLTLGNLTGKMLLTEEEARNAIRRKRTEDASFRGYSTRGISGTFWVSTQVFADPPNHGFIIECDCNIGFNLRSNKPPEPIDLSWQQTLIRGVNGIVAVTWRYDFHGIFSVLVRWRHLGMVWPLL</sequence>
<dbReference type="AlphaFoldDB" id="A0AAW0FX82"/>
<evidence type="ECO:0000256" key="1">
    <source>
        <dbReference type="ARBA" id="ARBA00022723"/>
    </source>
</evidence>
<comment type="caution">
    <text evidence="6">The sequence shown here is derived from an EMBL/GenBank/DDBJ whole genome shotgun (WGS) entry which is preliminary data.</text>
</comment>
<dbReference type="InterPro" id="IPR002893">
    <property type="entry name" value="Znf_MYND"/>
</dbReference>
<keyword evidence="2 4" id="KW-0863">Zinc-finger</keyword>
<dbReference type="Pfam" id="PF01753">
    <property type="entry name" value="zf-MYND"/>
    <property type="match status" value="1"/>
</dbReference>
<keyword evidence="7" id="KW-1185">Reference proteome</keyword>
<evidence type="ECO:0000256" key="4">
    <source>
        <dbReference type="PROSITE-ProRule" id="PRU00134"/>
    </source>
</evidence>
<dbReference type="Proteomes" id="UP001385951">
    <property type="component" value="Unassembled WGS sequence"/>
</dbReference>
<dbReference type="Gene3D" id="6.10.140.2220">
    <property type="match status" value="1"/>
</dbReference>
<evidence type="ECO:0000259" key="5">
    <source>
        <dbReference type="PROSITE" id="PS50865"/>
    </source>
</evidence>
<dbReference type="EMBL" id="JASBNA010000020">
    <property type="protein sequence ID" value="KAK7685506.1"/>
    <property type="molecule type" value="Genomic_DNA"/>
</dbReference>
<organism evidence="6 7">
    <name type="scientific">Cerrena zonata</name>
    <dbReference type="NCBI Taxonomy" id="2478898"/>
    <lineage>
        <taxon>Eukaryota</taxon>
        <taxon>Fungi</taxon>
        <taxon>Dikarya</taxon>
        <taxon>Basidiomycota</taxon>
        <taxon>Agaricomycotina</taxon>
        <taxon>Agaricomycetes</taxon>
        <taxon>Polyporales</taxon>
        <taxon>Cerrenaceae</taxon>
        <taxon>Cerrena</taxon>
    </lineage>
</organism>
<evidence type="ECO:0000256" key="2">
    <source>
        <dbReference type="ARBA" id="ARBA00022771"/>
    </source>
</evidence>
<keyword evidence="3" id="KW-0862">Zinc</keyword>
<protein>
    <recommendedName>
        <fullName evidence="5">MYND-type domain-containing protein</fullName>
    </recommendedName>
</protein>
<feature type="domain" description="MYND-type" evidence="5">
    <location>
        <begin position="19"/>
        <end position="61"/>
    </location>
</feature>
<keyword evidence="1" id="KW-0479">Metal-binding</keyword>
<reference evidence="6 7" key="1">
    <citation type="submission" date="2022-09" db="EMBL/GenBank/DDBJ databases">
        <authorList>
            <person name="Palmer J.M."/>
        </authorList>
    </citation>
    <scope>NUCLEOTIDE SEQUENCE [LARGE SCALE GENOMIC DNA]</scope>
    <source>
        <strain evidence="6 7">DSM 7382</strain>
    </source>
</reference>
<dbReference type="GO" id="GO:0008270">
    <property type="term" value="F:zinc ion binding"/>
    <property type="evidence" value="ECO:0007669"/>
    <property type="project" value="UniProtKB-KW"/>
</dbReference>
<dbReference type="PROSITE" id="PS50865">
    <property type="entry name" value="ZF_MYND_2"/>
    <property type="match status" value="1"/>
</dbReference>
<evidence type="ECO:0000313" key="7">
    <source>
        <dbReference type="Proteomes" id="UP001385951"/>
    </source>
</evidence>